<organism evidence="1 2">
    <name type="scientific">Stylophora pistillata</name>
    <name type="common">Smooth cauliflower coral</name>
    <dbReference type="NCBI Taxonomy" id="50429"/>
    <lineage>
        <taxon>Eukaryota</taxon>
        <taxon>Metazoa</taxon>
        <taxon>Cnidaria</taxon>
        <taxon>Anthozoa</taxon>
        <taxon>Hexacorallia</taxon>
        <taxon>Scleractinia</taxon>
        <taxon>Astrocoeniina</taxon>
        <taxon>Pocilloporidae</taxon>
        <taxon>Stylophora</taxon>
    </lineage>
</organism>
<dbReference type="AlphaFoldDB" id="A0A2B4S8U3"/>
<evidence type="ECO:0008006" key="3">
    <source>
        <dbReference type="Google" id="ProtNLM"/>
    </source>
</evidence>
<reference evidence="2" key="1">
    <citation type="journal article" date="2017" name="bioRxiv">
        <title>Comparative analysis of the genomes of Stylophora pistillata and Acropora digitifera provides evidence for extensive differences between species of corals.</title>
        <authorList>
            <person name="Voolstra C.R."/>
            <person name="Li Y."/>
            <person name="Liew Y.J."/>
            <person name="Baumgarten S."/>
            <person name="Zoccola D."/>
            <person name="Flot J.-F."/>
            <person name="Tambutte S."/>
            <person name="Allemand D."/>
            <person name="Aranda M."/>
        </authorList>
    </citation>
    <scope>NUCLEOTIDE SEQUENCE [LARGE SCALE GENOMIC DNA]</scope>
</reference>
<gene>
    <name evidence="1" type="ORF">AWC38_SpisGene10526</name>
</gene>
<evidence type="ECO:0000313" key="1">
    <source>
        <dbReference type="EMBL" id="PFX24885.1"/>
    </source>
</evidence>
<protein>
    <recommendedName>
        <fullName evidence="3">Reverse transcriptase domain-containing protein</fullName>
    </recommendedName>
</protein>
<evidence type="ECO:0000313" key="2">
    <source>
        <dbReference type="Proteomes" id="UP000225706"/>
    </source>
</evidence>
<comment type="caution">
    <text evidence="1">The sequence shown here is derived from an EMBL/GenBank/DDBJ whole genome shotgun (WGS) entry which is preliminary data.</text>
</comment>
<sequence length="326" mass="35605">MACLSRWKVGGSRNELISRVKDYTKNGLDKKLVDPDNGVNIAQKMLKLGLTEEIVSPEIKENFPSNGFTFVLGIDSRCNHLAATLFAIEVQSTSEARVKEVEALTGKRMALSFKFLHAVPTTTTPPQSSNSATSTNSNQNLWELSLPESRGPLSSNDIAVRADSIKKALYNSVQKRDAKLKYTEAVEIAVAMETALHDASESQTLPVTFGVPHVQGSVLGPTLFSLSFNDLPNITERIDGDPQLHMYADNTAIYVLALSYDLVAPKLNEVQAKLCTWSCENCLCLHPTNSEHMLLSGCRQLTGPDKAVKMGSYVIEEAVSTRCLGV</sequence>
<accession>A0A2B4S8U3</accession>
<name>A0A2B4S8U3_STYPI</name>
<dbReference type="EMBL" id="LSMT01000165">
    <property type="protein sequence ID" value="PFX24885.1"/>
    <property type="molecule type" value="Genomic_DNA"/>
</dbReference>
<dbReference type="Proteomes" id="UP000225706">
    <property type="component" value="Unassembled WGS sequence"/>
</dbReference>
<keyword evidence="2" id="KW-1185">Reference proteome</keyword>
<proteinExistence type="predicted"/>